<reference evidence="1 2" key="1">
    <citation type="submission" date="2023-10" db="EMBL/GenBank/DDBJ databases">
        <title>Genome-Wide Identification Analysis in wild type Solanum Pinnatisectum Reveals Some Genes Defensing Phytophthora Infestans.</title>
        <authorList>
            <person name="Sun C."/>
        </authorList>
    </citation>
    <scope>NUCLEOTIDE SEQUENCE [LARGE SCALE GENOMIC DNA]</scope>
    <source>
        <strain evidence="1">LQN</strain>
        <tissue evidence="1">Leaf</tissue>
    </source>
</reference>
<proteinExistence type="predicted"/>
<dbReference type="EMBL" id="JAWPEI010000002">
    <property type="protein sequence ID" value="KAK4733911.1"/>
    <property type="molecule type" value="Genomic_DNA"/>
</dbReference>
<evidence type="ECO:0000313" key="2">
    <source>
        <dbReference type="Proteomes" id="UP001311915"/>
    </source>
</evidence>
<comment type="caution">
    <text evidence="1">The sequence shown here is derived from an EMBL/GenBank/DDBJ whole genome shotgun (WGS) entry which is preliminary data.</text>
</comment>
<gene>
    <name evidence="1" type="ORF">R3W88_008172</name>
</gene>
<protein>
    <submittedName>
        <fullName evidence="1">Uncharacterized protein</fullName>
    </submittedName>
</protein>
<dbReference type="Proteomes" id="UP001311915">
    <property type="component" value="Unassembled WGS sequence"/>
</dbReference>
<accession>A0AAV9M7J0</accession>
<name>A0AAV9M7J0_9SOLN</name>
<keyword evidence="2" id="KW-1185">Reference proteome</keyword>
<organism evidence="1 2">
    <name type="scientific">Solanum pinnatisectum</name>
    <name type="common">tansyleaf nightshade</name>
    <dbReference type="NCBI Taxonomy" id="50273"/>
    <lineage>
        <taxon>Eukaryota</taxon>
        <taxon>Viridiplantae</taxon>
        <taxon>Streptophyta</taxon>
        <taxon>Embryophyta</taxon>
        <taxon>Tracheophyta</taxon>
        <taxon>Spermatophyta</taxon>
        <taxon>Magnoliopsida</taxon>
        <taxon>eudicotyledons</taxon>
        <taxon>Gunneridae</taxon>
        <taxon>Pentapetalae</taxon>
        <taxon>asterids</taxon>
        <taxon>lamiids</taxon>
        <taxon>Solanales</taxon>
        <taxon>Solanaceae</taxon>
        <taxon>Solanoideae</taxon>
        <taxon>Solaneae</taxon>
        <taxon>Solanum</taxon>
    </lineage>
</organism>
<evidence type="ECO:0000313" key="1">
    <source>
        <dbReference type="EMBL" id="KAK4733911.1"/>
    </source>
</evidence>
<dbReference type="AlphaFoldDB" id="A0AAV9M7J0"/>
<sequence>MGYIYEAMDRAKETIAWGFHGVKKQYEKVFEIVDARWSDQLHRHLHAADHILNQGLFYKAQEEGTLLASLWEKYHSCVEKMNSDTSIQDLLVAALPKYKMADGLFGCGQVKRAKDTRPPVKHQTCQSLP</sequence>